<feature type="domain" description="tRNA synthetases class I catalytic" evidence="10">
    <location>
        <begin position="1"/>
        <end position="193"/>
    </location>
</feature>
<organism evidence="13">
    <name type="scientific">candidate division WWE3 bacterium</name>
    <dbReference type="NCBI Taxonomy" id="2053526"/>
    <lineage>
        <taxon>Bacteria</taxon>
        <taxon>Katanobacteria</taxon>
    </lineage>
</organism>
<protein>
    <recommendedName>
        <fullName evidence="4">Cysteine--tRNA ligase</fullName>
    </recommendedName>
</protein>
<evidence type="ECO:0000259" key="10">
    <source>
        <dbReference type="Pfam" id="PF01406"/>
    </source>
</evidence>
<comment type="subunit">
    <text evidence="3">Monomer.</text>
</comment>
<accession>A0A7V5MHK1</accession>
<dbReference type="PANTHER" id="PTHR10890:SF3">
    <property type="entry name" value="CYSTEINE--TRNA LIGASE, CYTOPLASMIC"/>
    <property type="match status" value="1"/>
</dbReference>
<dbReference type="Pfam" id="PF23493">
    <property type="entry name" value="CysS_C"/>
    <property type="match status" value="1"/>
</dbReference>
<evidence type="ECO:0000256" key="9">
    <source>
        <dbReference type="ARBA" id="ARBA00022840"/>
    </source>
</evidence>
<dbReference type="InterPro" id="IPR015273">
    <property type="entry name" value="Cys-tRNA-synt_Ia_DALR"/>
</dbReference>
<dbReference type="AlphaFoldDB" id="A0A7V5MHK1"/>
<keyword evidence="9" id="KW-0067">ATP-binding</keyword>
<evidence type="ECO:0000256" key="2">
    <source>
        <dbReference type="ARBA" id="ARBA00004496"/>
    </source>
</evidence>
<evidence type="ECO:0000256" key="7">
    <source>
        <dbReference type="ARBA" id="ARBA00022741"/>
    </source>
</evidence>
<proteinExistence type="predicted"/>
<dbReference type="GO" id="GO:0004817">
    <property type="term" value="F:cysteine-tRNA ligase activity"/>
    <property type="evidence" value="ECO:0007669"/>
    <property type="project" value="TreeGrafter"/>
</dbReference>
<keyword evidence="8" id="KW-0862">Zinc</keyword>
<evidence type="ECO:0000256" key="3">
    <source>
        <dbReference type="ARBA" id="ARBA00011245"/>
    </source>
</evidence>
<dbReference type="SUPFAM" id="SSF52374">
    <property type="entry name" value="Nucleotidylyl transferase"/>
    <property type="match status" value="1"/>
</dbReference>
<dbReference type="InterPro" id="IPR024909">
    <property type="entry name" value="Cys-tRNA/MSH_ligase"/>
</dbReference>
<name>A0A7V5MHK1_UNCKA</name>
<dbReference type="PRINTS" id="PR00983">
    <property type="entry name" value="TRNASYNTHCYS"/>
</dbReference>
<dbReference type="InterPro" id="IPR032678">
    <property type="entry name" value="tRNA-synt_1_cat_dom"/>
</dbReference>
<evidence type="ECO:0000259" key="11">
    <source>
        <dbReference type="Pfam" id="PF09190"/>
    </source>
</evidence>
<evidence type="ECO:0000256" key="6">
    <source>
        <dbReference type="ARBA" id="ARBA00022723"/>
    </source>
</evidence>
<dbReference type="Pfam" id="PF09190">
    <property type="entry name" value="DALR_2"/>
    <property type="match status" value="1"/>
</dbReference>
<feature type="domain" description="Cysteinyl-tRNA ligase anticodon binding" evidence="12">
    <location>
        <begin position="287"/>
        <end position="327"/>
    </location>
</feature>
<dbReference type="InterPro" id="IPR056411">
    <property type="entry name" value="CysS_C"/>
</dbReference>
<dbReference type="Proteomes" id="UP000886106">
    <property type="component" value="Unassembled WGS sequence"/>
</dbReference>
<evidence type="ECO:0000256" key="4">
    <source>
        <dbReference type="ARBA" id="ARBA00014738"/>
    </source>
</evidence>
<evidence type="ECO:0000313" key="13">
    <source>
        <dbReference type="EMBL" id="HHH14179.1"/>
    </source>
</evidence>
<dbReference type="PANTHER" id="PTHR10890">
    <property type="entry name" value="CYSTEINYL-TRNA SYNTHETASE"/>
    <property type="match status" value="1"/>
</dbReference>
<dbReference type="InterPro" id="IPR014729">
    <property type="entry name" value="Rossmann-like_a/b/a_fold"/>
</dbReference>
<comment type="subcellular location">
    <subcellularLocation>
        <location evidence="2">Cytoplasm</location>
    </subcellularLocation>
</comment>
<dbReference type="InterPro" id="IPR009080">
    <property type="entry name" value="tRNAsynth_Ia_anticodon-bd"/>
</dbReference>
<dbReference type="Gene3D" id="1.20.120.1910">
    <property type="entry name" value="Cysteine-tRNA ligase, C-terminal anti-codon recognition domain"/>
    <property type="match status" value="1"/>
</dbReference>
<keyword evidence="6" id="KW-0479">Metal-binding</keyword>
<sequence>IIEKLEQKGFTYKISDGIYFDTSKYKEYGKIFNIDLKNLLAGARVELNPEKKNPTDFALWKFSDPKKGSRLQEWDSPWGRGFPGWHIECSAMSTKYLGQPFDIHMGGEDHIFPHHPNEEAQSRCAFDKPLANYWLHVRFMTVSSTKMSKSKGNFLTLNDIVNRGFEPLALRYYYMTSHYTTPVNFTWSALESSQVGLNNLRKTLKRWSESKGGIGEVPEELDEQFKKALADDFNYPQALAFVWGLTKNPNYKIPEKRAALLKWDTVLGLKLSEYLKQKSSSEDLFIPKDVRLLVTKREKYRKEKKFDKADEMREKLEELGYVVEDTPSGPIVTPVGDI</sequence>
<feature type="non-terminal residue" evidence="13">
    <location>
        <position position="1"/>
    </location>
</feature>
<evidence type="ECO:0000256" key="1">
    <source>
        <dbReference type="ARBA" id="ARBA00001947"/>
    </source>
</evidence>
<evidence type="ECO:0000256" key="5">
    <source>
        <dbReference type="ARBA" id="ARBA00022598"/>
    </source>
</evidence>
<gene>
    <name evidence="13" type="ORF">ENJ78_00540</name>
</gene>
<dbReference type="SUPFAM" id="SSF47323">
    <property type="entry name" value="Anticodon-binding domain of a subclass of class I aminoacyl-tRNA synthetases"/>
    <property type="match status" value="1"/>
</dbReference>
<comment type="caution">
    <text evidence="13">The sequence shown here is derived from an EMBL/GenBank/DDBJ whole genome shotgun (WGS) entry which is preliminary data.</text>
</comment>
<evidence type="ECO:0000259" key="12">
    <source>
        <dbReference type="Pfam" id="PF23493"/>
    </source>
</evidence>
<dbReference type="Pfam" id="PF01406">
    <property type="entry name" value="tRNA-synt_1e"/>
    <property type="match status" value="1"/>
</dbReference>
<feature type="domain" description="Cysteinyl-tRNA synthetase class Ia DALR" evidence="11">
    <location>
        <begin position="224"/>
        <end position="254"/>
    </location>
</feature>
<keyword evidence="5 13" id="KW-0436">Ligase</keyword>
<comment type="cofactor">
    <cofactor evidence="1">
        <name>Zn(2+)</name>
        <dbReference type="ChEBI" id="CHEBI:29105"/>
    </cofactor>
</comment>
<dbReference type="GO" id="GO:0005524">
    <property type="term" value="F:ATP binding"/>
    <property type="evidence" value="ECO:0007669"/>
    <property type="project" value="UniProtKB-KW"/>
</dbReference>
<evidence type="ECO:0000256" key="8">
    <source>
        <dbReference type="ARBA" id="ARBA00022833"/>
    </source>
</evidence>
<dbReference type="GO" id="GO:0006423">
    <property type="term" value="P:cysteinyl-tRNA aminoacylation"/>
    <property type="evidence" value="ECO:0007669"/>
    <property type="project" value="TreeGrafter"/>
</dbReference>
<dbReference type="Gene3D" id="3.40.50.620">
    <property type="entry name" value="HUPs"/>
    <property type="match status" value="1"/>
</dbReference>
<keyword evidence="7" id="KW-0547">Nucleotide-binding</keyword>
<dbReference type="GO" id="GO:0046872">
    <property type="term" value="F:metal ion binding"/>
    <property type="evidence" value="ECO:0007669"/>
    <property type="project" value="UniProtKB-KW"/>
</dbReference>
<dbReference type="EMBL" id="DRNS01000040">
    <property type="protein sequence ID" value="HHH14179.1"/>
    <property type="molecule type" value="Genomic_DNA"/>
</dbReference>
<reference evidence="13" key="1">
    <citation type="journal article" date="2020" name="mSystems">
        <title>Genome- and Community-Level Interaction Insights into Carbon Utilization and Element Cycling Functions of Hydrothermarchaeota in Hydrothermal Sediment.</title>
        <authorList>
            <person name="Zhou Z."/>
            <person name="Liu Y."/>
            <person name="Xu W."/>
            <person name="Pan J."/>
            <person name="Luo Z.H."/>
            <person name="Li M."/>
        </authorList>
    </citation>
    <scope>NUCLEOTIDE SEQUENCE [LARGE SCALE GENOMIC DNA]</scope>
    <source>
        <strain evidence="13">HyVt-517</strain>
    </source>
</reference>
<dbReference type="GO" id="GO:0005829">
    <property type="term" value="C:cytosol"/>
    <property type="evidence" value="ECO:0007669"/>
    <property type="project" value="TreeGrafter"/>
</dbReference>